<feature type="transmembrane region" description="Helical" evidence="1">
    <location>
        <begin position="108"/>
        <end position="126"/>
    </location>
</feature>
<keyword evidence="3" id="KW-1185">Reference proteome</keyword>
<reference evidence="2 3" key="1">
    <citation type="submission" date="2020-09" db="EMBL/GenBank/DDBJ databases">
        <title>Investigation of environmental microbe.</title>
        <authorList>
            <person name="Ou Y."/>
            <person name="Kang Q."/>
        </authorList>
    </citation>
    <scope>NUCLEOTIDE SEQUENCE [LARGE SCALE GENOMIC DNA]</scope>
    <source>
        <strain evidence="2 3">KJZ-9</strain>
    </source>
</reference>
<feature type="transmembrane region" description="Helical" evidence="1">
    <location>
        <begin position="6"/>
        <end position="25"/>
    </location>
</feature>
<organism evidence="2 3">
    <name type="scientific">Rothia amarae</name>
    <dbReference type="NCBI Taxonomy" id="169480"/>
    <lineage>
        <taxon>Bacteria</taxon>
        <taxon>Bacillati</taxon>
        <taxon>Actinomycetota</taxon>
        <taxon>Actinomycetes</taxon>
        <taxon>Micrococcales</taxon>
        <taxon>Micrococcaceae</taxon>
        <taxon>Rothia</taxon>
    </lineage>
</organism>
<name>A0A7H2BHN0_9MICC</name>
<dbReference type="AlphaFoldDB" id="A0A7H2BHN0"/>
<keyword evidence="1" id="KW-1133">Transmembrane helix</keyword>
<feature type="transmembrane region" description="Helical" evidence="1">
    <location>
        <begin position="66"/>
        <end position="87"/>
    </location>
</feature>
<dbReference type="Proteomes" id="UP000516421">
    <property type="component" value="Chromosome"/>
</dbReference>
<sequence>MAIATSILVFLHVLGATMVVGIWIANFKKGIVVPGQFHAALLQIVTGFALYFIMMSNLGSESNTMFHMYVGIKMLLGIIVAIAAFFGQKKYKQARATGNLEAARNIPLAHTVGGLGLINIAIATILL</sequence>
<dbReference type="RefSeq" id="WP_068173170.1">
    <property type="nucleotide sequence ID" value="NZ_CP061538.1"/>
</dbReference>
<dbReference type="KEGG" id="rama:IDM48_07050"/>
<evidence type="ECO:0000256" key="1">
    <source>
        <dbReference type="SAM" id="Phobius"/>
    </source>
</evidence>
<evidence type="ECO:0008006" key="4">
    <source>
        <dbReference type="Google" id="ProtNLM"/>
    </source>
</evidence>
<keyword evidence="1" id="KW-0812">Transmembrane</keyword>
<evidence type="ECO:0000313" key="3">
    <source>
        <dbReference type="Proteomes" id="UP000516421"/>
    </source>
</evidence>
<dbReference type="EMBL" id="CP061538">
    <property type="protein sequence ID" value="QNV39176.1"/>
    <property type="molecule type" value="Genomic_DNA"/>
</dbReference>
<keyword evidence="1" id="KW-0472">Membrane</keyword>
<accession>A0A7H2BHN0</accession>
<proteinExistence type="predicted"/>
<evidence type="ECO:0000313" key="2">
    <source>
        <dbReference type="EMBL" id="QNV39176.1"/>
    </source>
</evidence>
<gene>
    <name evidence="2" type="ORF">IDM48_07050</name>
</gene>
<protein>
    <recommendedName>
        <fullName evidence="4">Integral membrane protein</fullName>
    </recommendedName>
</protein>
<feature type="transmembrane region" description="Helical" evidence="1">
    <location>
        <begin position="37"/>
        <end position="54"/>
    </location>
</feature>